<evidence type="ECO:0000259" key="10">
    <source>
        <dbReference type="PROSITE" id="PS50199"/>
    </source>
</evidence>
<dbReference type="FunFam" id="2.30.29.30:FF:000018">
    <property type="entry name" value="E3 SUMO-protein ligase RanBP2"/>
    <property type="match status" value="1"/>
</dbReference>
<feature type="compositionally biased region" description="Low complexity" evidence="8">
    <location>
        <begin position="2157"/>
        <end position="2169"/>
    </location>
</feature>
<dbReference type="SMART" id="SM00160">
    <property type="entry name" value="RanBD"/>
    <property type="match status" value="4"/>
</dbReference>
<dbReference type="SUPFAM" id="SSF50729">
    <property type="entry name" value="PH domain-like"/>
    <property type="match status" value="4"/>
</dbReference>
<dbReference type="GO" id="GO:0005096">
    <property type="term" value="F:GTPase activator activity"/>
    <property type="evidence" value="ECO:0007669"/>
    <property type="project" value="TreeGrafter"/>
</dbReference>
<dbReference type="Proteomes" id="UP000789524">
    <property type="component" value="Unassembled WGS sequence"/>
</dbReference>
<feature type="region of interest" description="Disordered" evidence="8">
    <location>
        <begin position="2076"/>
        <end position="2112"/>
    </location>
</feature>
<feature type="region of interest" description="Disordered" evidence="8">
    <location>
        <begin position="1839"/>
        <end position="1878"/>
    </location>
</feature>
<dbReference type="SMART" id="SM00547">
    <property type="entry name" value="ZnF_RBZ"/>
    <property type="match status" value="2"/>
</dbReference>
<dbReference type="InterPro" id="IPR045255">
    <property type="entry name" value="RanBP1-like"/>
</dbReference>
<feature type="region of interest" description="Disordered" evidence="8">
    <location>
        <begin position="2143"/>
        <end position="2180"/>
    </location>
</feature>
<feature type="domain" description="RanBP2-type" evidence="10">
    <location>
        <begin position="1621"/>
        <end position="1650"/>
    </location>
</feature>
<keyword evidence="2" id="KW-0479">Metal-binding</keyword>
<dbReference type="Gene3D" id="4.10.1060.10">
    <property type="entry name" value="Zinc finger, RanBP2-type"/>
    <property type="match status" value="2"/>
</dbReference>
<organism evidence="11 12">
    <name type="scientific">Danaus chrysippus</name>
    <name type="common">African queen</name>
    <dbReference type="NCBI Taxonomy" id="151541"/>
    <lineage>
        <taxon>Eukaryota</taxon>
        <taxon>Metazoa</taxon>
        <taxon>Ecdysozoa</taxon>
        <taxon>Arthropoda</taxon>
        <taxon>Hexapoda</taxon>
        <taxon>Insecta</taxon>
        <taxon>Pterygota</taxon>
        <taxon>Neoptera</taxon>
        <taxon>Endopterygota</taxon>
        <taxon>Lepidoptera</taxon>
        <taxon>Glossata</taxon>
        <taxon>Ditrysia</taxon>
        <taxon>Papilionoidea</taxon>
        <taxon>Nymphalidae</taxon>
        <taxon>Danainae</taxon>
        <taxon>Danaini</taxon>
        <taxon>Danaina</taxon>
        <taxon>Danaus</taxon>
        <taxon>Anosia</taxon>
    </lineage>
</organism>
<accession>A0A8J2W9J2</accession>
<feature type="compositionally biased region" description="Polar residues" evidence="8">
    <location>
        <begin position="2624"/>
        <end position="2640"/>
    </location>
</feature>
<evidence type="ECO:0000259" key="9">
    <source>
        <dbReference type="PROSITE" id="PS50196"/>
    </source>
</evidence>
<keyword evidence="12" id="KW-1185">Reference proteome</keyword>
<feature type="compositionally biased region" description="Polar residues" evidence="8">
    <location>
        <begin position="2396"/>
        <end position="2410"/>
    </location>
</feature>
<dbReference type="FunFam" id="4.10.1060.10:FF:000003">
    <property type="entry name" value="E3 SUMO-protein ligase RanBP2"/>
    <property type="match status" value="1"/>
</dbReference>
<dbReference type="InterPro" id="IPR000156">
    <property type="entry name" value="Ran_bind_dom"/>
</dbReference>
<dbReference type="GO" id="GO:0005643">
    <property type="term" value="C:nuclear pore"/>
    <property type="evidence" value="ECO:0007669"/>
    <property type="project" value="TreeGrafter"/>
</dbReference>
<dbReference type="InterPro" id="IPR011990">
    <property type="entry name" value="TPR-like_helical_dom_sf"/>
</dbReference>
<feature type="domain" description="RanBD1" evidence="9">
    <location>
        <begin position="2421"/>
        <end position="2566"/>
    </location>
</feature>
<dbReference type="CDD" id="cd13171">
    <property type="entry name" value="RanBD1_RanBP2_insect-like"/>
    <property type="match status" value="1"/>
</dbReference>
<proteinExistence type="predicted"/>
<dbReference type="OrthoDB" id="2357150at2759"/>
<dbReference type="GO" id="GO:0005737">
    <property type="term" value="C:cytoplasm"/>
    <property type="evidence" value="ECO:0007669"/>
    <property type="project" value="TreeGrafter"/>
</dbReference>
<gene>
    <name evidence="11" type="ORF">DCHRY22_LOCUS11735</name>
</gene>
<dbReference type="InterPro" id="IPR036443">
    <property type="entry name" value="Znf_RanBP2_sf"/>
</dbReference>
<dbReference type="PROSITE" id="PS50199">
    <property type="entry name" value="ZF_RANBP2_2"/>
    <property type="match status" value="2"/>
</dbReference>
<evidence type="ECO:0000256" key="5">
    <source>
        <dbReference type="PROSITE-ProRule" id="PRU00322"/>
    </source>
</evidence>
<dbReference type="InterPro" id="IPR001876">
    <property type="entry name" value="Znf_RanBP2"/>
</dbReference>
<feature type="region of interest" description="Disordered" evidence="8">
    <location>
        <begin position="2573"/>
        <end position="2640"/>
    </location>
</feature>
<dbReference type="PANTHER" id="PTHR23138:SF179">
    <property type="entry name" value="NUCLEAR PORE COMPLEX PROTEIN"/>
    <property type="match status" value="1"/>
</dbReference>
<keyword evidence="4" id="KW-0862">Zinc</keyword>
<feature type="domain" description="RanBD1" evidence="9">
    <location>
        <begin position="1456"/>
        <end position="1593"/>
    </location>
</feature>
<feature type="compositionally biased region" description="Polar residues" evidence="8">
    <location>
        <begin position="2170"/>
        <end position="2180"/>
    </location>
</feature>
<feature type="compositionally biased region" description="Basic and acidic residues" evidence="8">
    <location>
        <begin position="2147"/>
        <end position="2156"/>
    </location>
</feature>
<evidence type="ECO:0000256" key="3">
    <source>
        <dbReference type="ARBA" id="ARBA00022771"/>
    </source>
</evidence>
<evidence type="ECO:0000256" key="7">
    <source>
        <dbReference type="SAM" id="Coils"/>
    </source>
</evidence>
<keyword evidence="3 5" id="KW-0863">Zinc-finger</keyword>
<evidence type="ECO:0000256" key="4">
    <source>
        <dbReference type="ARBA" id="ARBA00022833"/>
    </source>
</evidence>
<reference evidence="11" key="1">
    <citation type="submission" date="2021-09" db="EMBL/GenBank/DDBJ databases">
        <authorList>
            <person name="Martin H S."/>
        </authorList>
    </citation>
    <scope>NUCLEOTIDE SEQUENCE</scope>
</reference>
<feature type="domain" description="RanBD1" evidence="9">
    <location>
        <begin position="1202"/>
        <end position="1333"/>
    </location>
</feature>
<dbReference type="PROSITE" id="PS50196">
    <property type="entry name" value="RANBD1"/>
    <property type="match status" value="4"/>
</dbReference>
<dbReference type="Pfam" id="PF00638">
    <property type="entry name" value="Ran_BP1"/>
    <property type="match status" value="4"/>
</dbReference>
<feature type="compositionally biased region" description="Acidic residues" evidence="8">
    <location>
        <begin position="1861"/>
        <end position="1870"/>
    </location>
</feature>
<evidence type="ECO:0000256" key="2">
    <source>
        <dbReference type="ARBA" id="ARBA00022723"/>
    </source>
</evidence>
<dbReference type="PROSITE" id="PS01358">
    <property type="entry name" value="ZF_RANBP2_1"/>
    <property type="match status" value="2"/>
</dbReference>
<dbReference type="SUPFAM" id="SSF90209">
    <property type="entry name" value="Ran binding protein zinc finger-like"/>
    <property type="match status" value="1"/>
</dbReference>
<evidence type="ECO:0000256" key="1">
    <source>
        <dbReference type="ARBA" id="ARBA00022553"/>
    </source>
</evidence>
<dbReference type="SUPFAM" id="SSF48452">
    <property type="entry name" value="TPR-like"/>
    <property type="match status" value="1"/>
</dbReference>
<dbReference type="PROSITE" id="PS50005">
    <property type="entry name" value="TPR"/>
    <property type="match status" value="1"/>
</dbReference>
<dbReference type="GO" id="GO:0008270">
    <property type="term" value="F:zinc ion binding"/>
    <property type="evidence" value="ECO:0007669"/>
    <property type="project" value="UniProtKB-KW"/>
</dbReference>
<keyword evidence="7" id="KW-0175">Coiled coil</keyword>
<feature type="coiled-coil region" evidence="7">
    <location>
        <begin position="846"/>
        <end position="897"/>
    </location>
</feature>
<dbReference type="EMBL" id="CAKASE010000074">
    <property type="protein sequence ID" value="CAG9575941.1"/>
    <property type="molecule type" value="Genomic_DNA"/>
</dbReference>
<evidence type="ECO:0000256" key="6">
    <source>
        <dbReference type="PROSITE-ProRule" id="PRU00339"/>
    </source>
</evidence>
<evidence type="ECO:0000256" key="8">
    <source>
        <dbReference type="SAM" id="MobiDB-lite"/>
    </source>
</evidence>
<feature type="region of interest" description="Disordered" evidence="8">
    <location>
        <begin position="2396"/>
        <end position="2421"/>
    </location>
</feature>
<feature type="region of interest" description="Disordered" evidence="8">
    <location>
        <begin position="1175"/>
        <end position="1194"/>
    </location>
</feature>
<protein>
    <submittedName>
        <fullName evidence="11">(African queen) hypothetical protein</fullName>
    </submittedName>
</protein>
<feature type="compositionally biased region" description="Polar residues" evidence="8">
    <location>
        <begin position="2324"/>
        <end position="2337"/>
    </location>
</feature>
<feature type="repeat" description="TPR" evidence="6">
    <location>
        <begin position="59"/>
        <end position="92"/>
    </location>
</feature>
<name>A0A8J2W9J2_9NEOP</name>
<dbReference type="Gene3D" id="1.25.40.10">
    <property type="entry name" value="Tetratricopeptide repeat domain"/>
    <property type="match status" value="1"/>
</dbReference>
<dbReference type="Gene3D" id="2.30.29.30">
    <property type="entry name" value="Pleckstrin-homology domain (PH domain)/Phosphotyrosine-binding domain (PTB)"/>
    <property type="match status" value="4"/>
</dbReference>
<feature type="region of interest" description="Disordered" evidence="8">
    <location>
        <begin position="2317"/>
        <end position="2355"/>
    </location>
</feature>
<dbReference type="PANTHER" id="PTHR23138">
    <property type="entry name" value="RAN BINDING PROTEIN"/>
    <property type="match status" value="1"/>
</dbReference>
<dbReference type="InterPro" id="IPR011993">
    <property type="entry name" value="PH-like_dom_sf"/>
</dbReference>
<dbReference type="InterPro" id="IPR019734">
    <property type="entry name" value="TPR_rpt"/>
</dbReference>
<keyword evidence="1" id="KW-0597">Phosphoprotein</keyword>
<feature type="domain" description="RanBP2-type" evidence="10">
    <location>
        <begin position="1698"/>
        <end position="1727"/>
    </location>
</feature>
<feature type="compositionally biased region" description="Low complexity" evidence="8">
    <location>
        <begin position="2602"/>
        <end position="2615"/>
    </location>
</feature>
<feature type="domain" description="RanBD1" evidence="9">
    <location>
        <begin position="1877"/>
        <end position="2009"/>
    </location>
</feature>
<evidence type="ECO:0000313" key="11">
    <source>
        <dbReference type="EMBL" id="CAG9575941.1"/>
    </source>
</evidence>
<feature type="compositionally biased region" description="Basic and acidic residues" evidence="8">
    <location>
        <begin position="2338"/>
        <end position="2353"/>
    </location>
</feature>
<dbReference type="CDD" id="cd13172">
    <property type="entry name" value="RanBD2_RanBP2_insect-like"/>
    <property type="match status" value="1"/>
</dbReference>
<evidence type="ECO:0000313" key="12">
    <source>
        <dbReference type="Proteomes" id="UP000789524"/>
    </source>
</evidence>
<sequence>MYRNKKDVDKHVESLMHKLSSKDFKTRACSIARLYYDVGDYRSCQKYVEQYLGVKSNNAAAHKLLGQAFHKLGEKMKAFEQYTISYDLDPSQTITLLDICELLANEEGIINLARAKYWCEKAEAIYPKHPITFRLRERLLSDANSDPEALVKLLKTELDARPKDAVLHGRLLKHYLQSNKITEAFDHSCDIEFKKNYFSDNYAWYECLSEVLKYNNLKQNNWLYQLLLLTVRERLCVLSLTEVPNASGKNLLECSDLLNAYDQALDSVAKSGHAEGFGEFHTNILQHHRGQIAFHAATLLLKKAKKNQTNWREAKKFVTPLMLIAWQTVPLDLKVNWLVHAPQKQQNAIKRWYVEGSYRCSQSGHYLLSNIQDKSQIILDQISELCSGTNWKDKLYENLFTTPDQLSKKNSSYLLSKLMTSPALRLPRKVEVQAYDDDAQREYPSSLHHFVWMLLNYKNYADFKCTLFDMLTPNMTSCGPETLNKIDVLAFLYTNITDLLCSLPQIKWWDCAYKLSQNDLGFDHTDIRSTLSRGIEVIRCVDNHGIDPELLCMLGRIFNEIADKSTTVDEKSNYEQRACLYYSSAINLLQKIKGKVTLKLPDKKMFDYPQREYEPKELNKLLEESKLYVAQYNFKEGEFEKVIALLSNSKSPEAYYQLSQTYMKIAKEEKNLSKHSESDSKYRSLLEKAKAFAYKALERVKEQDMYKTKALYVDIQEHIEDLESCLNKCSDLSGTLMNDESSDENISDIVSSRAKSSVYRNISSTPKQMLRHPHNVSATNYRTATDTHILENTQLDNLVLERIENQIKNLQKRDFNINNFMEQTKDWFDENKKLSNQIMNTIKTNIDNTTEQFKLLKLSVDQVKEQIDECRSECKDVVDMKKQIAELKKEVNKLKKSSSEQGIDENDVYNIDDDYRASENTSSFAAQLPFAAPQPFGPPFAQRIAPPFPMSSNPYQFYGQNLYNLYNQYSQIAQSSTVPGGPPLFDPTRAHMNYPGVFPTPDQMYLDVAHLVPPTIPAAPGVPPVHNVPAVTTVVSTSTSQPSAAIPTSKAKHEVKDSNKIIPANVVITSSDPLPTTISAPTPVLSVTIPQKHIKGSPHNYQISMPTSNVTKAVSRPVFTFPTTSTSTIAVTPMTTNWNMKSIFKQDNPITTSTVANSSKDTSTCVVDGIFSQSSPNTSLNKSRTLSEKSNTSVENYDPCPDFKPIIPLPAEVKVTTGEEDESVIFNARAKLFRFVDKQWKERGIGEMKLLKHKVTGKVRVLMRREQVHKICANHIILPEMEIKPMKNETKAYFWVANDFAEETVILEKFCIKFKTPELAKEFYETFEKARKDSAIDVVSTEIKTVQPTKNQIPSSTIVTGGNDGKTVVGGFTFSSKPSFKTVTEDSNTQPKVTEAPTSKVNVFTGVTFKTATSSPFSNLSTTTNLTNTVKTPESTVTSSKLNNSDLVEEFEPTVDFKPVIPLPALVDQKTGEEDEIVLFEYRAKLLRFDAAIKEWKERGLGNIKLLCQKENNQKLRLLMRREQIMKVCCNLSVTKEMVFQKMPNMDKAVTFCGKDFSEGELVPETFCLRFKTVQACDDFINAVKTAQSKIGEDTTKAVKEEQNAAKQNIQVGFGELFKPKPGSWECKECLIRNESGNDYCCACNSPKDPTAKKAENKLESANTPKFNFGIPSQGAQTAVNTSAATTITGWGDKFKAREGTWECSQCYVRNEGASEHCTACNNPKNQDISTTKPEVKFTFGITPKSNEATGQNTNNIPKFSFGIPQEKTVSFGIPTAKSSNIFKAPEQTKESDGVLDLGIKKKDEQNITVTPTKPALLPTPQTNVTPFGKESGTFEFSFNQKNVTKGKSPVKSPKDKKDNDSDDNEYASEDEGHHIHFSPVIPMPDKIKVVTGEENEIELYGHRAKLFIFSGSEWKERGIGIVKILKHKETGKLRVLMRREQVHKICLNHALNKNITYQPKDEKSWFFCANDFSEGEILLQNFSLRFQNKEIALQFKEAVDNALSGTSEPPKVDADSKLNNSEDVVFVNEIQASNEDKQKARDLMLPENFYNYVNKEPCQGCRGCDDSDKIPVSNMVTSKSIKTDPVSSTPLKTSSPSNYQSPVNSLYGTPTNLDRTIDTTVFRTPLGAIGSNTSSVFANSANNSVVEKDSPDKENTLTNSSSSENSQNPATVISGSQDSSLSVNLSTTKSWILAPPKLSVPNKEESKNVFGLSLFGDKKSASCENKSIFGSSGVSTNKSIFGFNLQNNKSDTQSSESGSIFSSDKPVNLFSSSSSGSIFGPAALKSNQSGPPTGFFSSVGTFTFGSQNKELIFGAKPADATASEKNTTNIKDTSPSETHDSKKDTPKEEKSVSDNALFKADNASFSALSSSGPGFNLKKQANFQWEGAGQQLFSSMTKKSGNSGNTNDDSGAAEEEYDPHYEPIVPLPDKIVVTTGEEDEPLFPSLYLKEKLFGERCKLYRFDEKTREWKERGVGEMKLLYHPEKKSYRLLLRREQVYKAVLNMLLFMDLQLLPTKNSETSWTWAGRNYAESSGDQETLAAKFKNVTISTAFYNKVTECVRKLQAAAAEAIRQEKDKQETDTSDGITPLRLPKHLTESSRADSSLVASSSQSVQEGNRRESSQTDNQQNGQVSSSQEANESLKQVHFEEDQVDYDDCNYDQEDYNEHSGGYYNEDEETAMYFPCKAVIRRGDEITSCEDTHVQVSFDQDVCSPKVMVTDTNTGEILADMLIHADTEFQLNDESCSWTGMDYTSNVSVEKTVTITFADSNLALEFYDLCEETPSDGAETDIIRFQREELFKHNALRDCKQKLTVTVKACSEPGQDSGDEYIPIEHVLGANRKRIRLLHPYVLRLQRQLPFQVYKLRRIDVGI</sequence>
<comment type="caution">
    <text evidence="11">The sequence shown here is derived from an EMBL/GenBank/DDBJ whole genome shotgun (WGS) entry which is preliminary data.</text>
</comment>
<keyword evidence="6" id="KW-0802">TPR repeat</keyword>